<dbReference type="EMBL" id="CAXAMN010027095">
    <property type="protein sequence ID" value="CAK9108312.1"/>
    <property type="molecule type" value="Genomic_DNA"/>
</dbReference>
<protein>
    <submittedName>
        <fullName evidence="2">Uncharacterized protein</fullName>
    </submittedName>
</protein>
<organism evidence="2 3">
    <name type="scientific">Durusdinium trenchii</name>
    <dbReference type="NCBI Taxonomy" id="1381693"/>
    <lineage>
        <taxon>Eukaryota</taxon>
        <taxon>Sar</taxon>
        <taxon>Alveolata</taxon>
        <taxon>Dinophyceae</taxon>
        <taxon>Suessiales</taxon>
        <taxon>Symbiodiniaceae</taxon>
        <taxon>Durusdinium</taxon>
    </lineage>
</organism>
<evidence type="ECO:0000256" key="1">
    <source>
        <dbReference type="SAM" id="MobiDB-lite"/>
    </source>
</evidence>
<name>A0ABP0S7G4_9DINO</name>
<evidence type="ECO:0000313" key="2">
    <source>
        <dbReference type="EMBL" id="CAK9108312.1"/>
    </source>
</evidence>
<evidence type="ECO:0000313" key="3">
    <source>
        <dbReference type="Proteomes" id="UP001642484"/>
    </source>
</evidence>
<proteinExistence type="predicted"/>
<feature type="compositionally biased region" description="Polar residues" evidence="1">
    <location>
        <begin position="82"/>
        <end position="95"/>
    </location>
</feature>
<keyword evidence="3" id="KW-1185">Reference proteome</keyword>
<feature type="region of interest" description="Disordered" evidence="1">
    <location>
        <begin position="1"/>
        <end position="24"/>
    </location>
</feature>
<feature type="non-terminal residue" evidence="2">
    <location>
        <position position="107"/>
    </location>
</feature>
<reference evidence="2 3" key="1">
    <citation type="submission" date="2024-02" db="EMBL/GenBank/DDBJ databases">
        <authorList>
            <person name="Chen Y."/>
            <person name="Shah S."/>
            <person name="Dougan E. K."/>
            <person name="Thang M."/>
            <person name="Chan C."/>
        </authorList>
    </citation>
    <scope>NUCLEOTIDE SEQUENCE [LARGE SCALE GENOMIC DNA]</scope>
</reference>
<dbReference type="Proteomes" id="UP001642484">
    <property type="component" value="Unassembled WGS sequence"/>
</dbReference>
<gene>
    <name evidence="2" type="ORF">CCMP2556_LOCUS50484</name>
</gene>
<feature type="region of interest" description="Disordered" evidence="1">
    <location>
        <begin position="82"/>
        <end position="107"/>
    </location>
</feature>
<comment type="caution">
    <text evidence="2">The sequence shown here is derived from an EMBL/GenBank/DDBJ whole genome shotgun (WGS) entry which is preliminary data.</text>
</comment>
<accession>A0ABP0S7G4</accession>
<feature type="non-terminal residue" evidence="2">
    <location>
        <position position="1"/>
    </location>
</feature>
<sequence length="107" mass="11867">HPRDEEASGLSESSQDVGRARVERGREGEMRMVWANWALSAKKCGAFGFVELQFWGIFTVIYRRHLGYGVFVTGIGWKTNNGLRGTSSSNPTPLATSRCDGKIEAMK</sequence>